<dbReference type="Proteomes" id="UP000237682">
    <property type="component" value="Unassembled WGS sequence"/>
</dbReference>
<name>A0A2S9QC61_9HYPH</name>
<evidence type="ECO:0000256" key="1">
    <source>
        <dbReference type="SAM" id="MobiDB-lite"/>
    </source>
</evidence>
<comment type="caution">
    <text evidence="2">The sequence shown here is derived from an EMBL/GenBank/DDBJ whole genome shotgun (WGS) entry which is preliminary data.</text>
</comment>
<organism evidence="2 3">
    <name type="scientific">Labrys okinawensis</name>
    <dbReference type="NCBI Taxonomy" id="346911"/>
    <lineage>
        <taxon>Bacteria</taxon>
        <taxon>Pseudomonadati</taxon>
        <taxon>Pseudomonadota</taxon>
        <taxon>Alphaproteobacteria</taxon>
        <taxon>Hyphomicrobiales</taxon>
        <taxon>Xanthobacteraceae</taxon>
        <taxon>Labrys</taxon>
    </lineage>
</organism>
<evidence type="ECO:0000313" key="3">
    <source>
        <dbReference type="Proteomes" id="UP000237682"/>
    </source>
</evidence>
<evidence type="ECO:0000313" key="2">
    <source>
        <dbReference type="EMBL" id="PRH86937.1"/>
    </source>
</evidence>
<feature type="compositionally biased region" description="Acidic residues" evidence="1">
    <location>
        <begin position="101"/>
        <end position="112"/>
    </location>
</feature>
<sequence length="151" mass="17422">MEAVMEGFDFGRTDRLDLFDINRTRQEILRDWILLGDGDPTVALQLLIERAIEMDDELDATRLMLDDAREKLGQPPLVHDRERREAHFTARARLRARQAEENGEPDDDDGLTTEELTFLHDTGMDPEAYLAERDAQPTTPKRGPELHIVRE</sequence>
<proteinExistence type="predicted"/>
<keyword evidence="3" id="KW-1185">Reference proteome</keyword>
<dbReference type="EMBL" id="PUEJ01000005">
    <property type="protein sequence ID" value="PRH86937.1"/>
    <property type="molecule type" value="Genomic_DNA"/>
</dbReference>
<protein>
    <submittedName>
        <fullName evidence="2">Uncharacterized protein</fullName>
    </submittedName>
</protein>
<reference evidence="2 3" key="1">
    <citation type="submission" date="2018-02" db="EMBL/GenBank/DDBJ databases">
        <title>Whole genome sequencing of endophytic bacterium.</title>
        <authorList>
            <person name="Eedara R."/>
            <person name="Podile A.R."/>
        </authorList>
    </citation>
    <scope>NUCLEOTIDE SEQUENCE [LARGE SCALE GENOMIC DNA]</scope>
    <source>
        <strain evidence="2 3">RP1T</strain>
    </source>
</reference>
<feature type="compositionally biased region" description="Basic and acidic residues" evidence="1">
    <location>
        <begin position="142"/>
        <end position="151"/>
    </location>
</feature>
<accession>A0A2S9QC61</accession>
<feature type="region of interest" description="Disordered" evidence="1">
    <location>
        <begin position="95"/>
        <end position="151"/>
    </location>
</feature>
<dbReference type="AlphaFoldDB" id="A0A2S9QC61"/>
<gene>
    <name evidence="2" type="ORF">C5L14_16760</name>
</gene>